<evidence type="ECO:0000313" key="1">
    <source>
        <dbReference type="EMBL" id="QJH98327.1"/>
    </source>
</evidence>
<name>A0A6M3XM24_9ZZZZ</name>
<accession>A0A6M3XM24</accession>
<proteinExistence type="predicted"/>
<organism evidence="1">
    <name type="scientific">viral metagenome</name>
    <dbReference type="NCBI Taxonomy" id="1070528"/>
    <lineage>
        <taxon>unclassified sequences</taxon>
        <taxon>metagenomes</taxon>
        <taxon>organismal metagenomes</taxon>
    </lineage>
</organism>
<gene>
    <name evidence="1" type="ORF">TM448B01269_0011</name>
</gene>
<reference evidence="1" key="1">
    <citation type="submission" date="2020-03" db="EMBL/GenBank/DDBJ databases">
        <title>The deep terrestrial virosphere.</title>
        <authorList>
            <person name="Holmfeldt K."/>
            <person name="Nilsson E."/>
            <person name="Simone D."/>
            <person name="Lopez-Fernandez M."/>
            <person name="Wu X."/>
            <person name="de Brujin I."/>
            <person name="Lundin D."/>
            <person name="Andersson A."/>
            <person name="Bertilsson S."/>
            <person name="Dopson M."/>
        </authorList>
    </citation>
    <scope>NUCLEOTIDE SEQUENCE</scope>
    <source>
        <strain evidence="1">TM448B01269</strain>
    </source>
</reference>
<protein>
    <submittedName>
        <fullName evidence="1">Uncharacterized protein</fullName>
    </submittedName>
</protein>
<sequence length="54" mass="5757">MTKGSKMAISTAQCKKKGLKSFKKGSAGAKCRERIAKGIGRKHKIVPGKAKRNG</sequence>
<dbReference type="AlphaFoldDB" id="A0A6M3XM24"/>
<dbReference type="EMBL" id="MT144727">
    <property type="protein sequence ID" value="QJH98327.1"/>
    <property type="molecule type" value="Genomic_DNA"/>
</dbReference>